<sequence length="483" mass="52654">MNEREALLTTALRVVETVDRDGHLWTDEDRAWASHAAAEVVGEGASPAAFVARRAGLAFERLRSRDQAFVAAVDGLGWRPWIGTAVIVLAFLAGVVIDHLGGGQRINLLAPPILGLLVWNLTVYLLIVVGWLRHQLGQAPAWSTVRRILVRWATGRDGWLRQRGMHLPASVLARLISDWSTVAAPLYASRATRILHLAAALFAVGVVAGFYLRGLAFEYRAGWESTFLGSEAVHRLLALMLAPGVWLTGQPLPDVEALAAIRFGVSPPTENAALWLHRLAATIVIVVVAPRLLLALLNALIERQRSADLIDRFDDPYFQRLLRGYRSTPLNLTVIPYSYHPLPAALAGLQRVLARIFGSSAAMLCTPPVSYGEEDAPPSAARLDGNSPVFALFSLAATPENETQGAFVRALRSFASGAPVLLLVDEGPWRARFAADERRLAERRSAWRAQFADLALVPIFLDLTTPDLAAAQSEIERRLEAAG</sequence>
<evidence type="ECO:0000256" key="1">
    <source>
        <dbReference type="SAM" id="Phobius"/>
    </source>
</evidence>
<keyword evidence="1" id="KW-1133">Transmembrane helix</keyword>
<feature type="transmembrane region" description="Helical" evidence="1">
    <location>
        <begin position="81"/>
        <end position="101"/>
    </location>
</feature>
<feature type="transmembrane region" description="Helical" evidence="1">
    <location>
        <begin position="113"/>
        <end position="132"/>
    </location>
</feature>
<name>C7RJH5_ACCRE</name>
<protein>
    <recommendedName>
        <fullName evidence="3">DUF2868 domain-containing protein</fullName>
    </recommendedName>
</protein>
<organism evidence="2">
    <name type="scientific">Accumulibacter regalis</name>
    <dbReference type="NCBI Taxonomy" id="522306"/>
    <lineage>
        <taxon>Bacteria</taxon>
        <taxon>Pseudomonadati</taxon>
        <taxon>Pseudomonadota</taxon>
        <taxon>Betaproteobacteria</taxon>
        <taxon>Candidatus Accumulibacter</taxon>
    </lineage>
</organism>
<dbReference type="STRING" id="522306.CAP2UW1_0180"/>
<reference evidence="2" key="1">
    <citation type="submission" date="2009-08" db="EMBL/GenBank/DDBJ databases">
        <authorList>
            <consortium name="US DOE Joint Genome Institute"/>
            <person name="Lucas S."/>
            <person name="Copeland A."/>
            <person name="Lapidus A."/>
            <person name="Glavina del Rio T."/>
            <person name="Dalin E."/>
            <person name="Tice H."/>
            <person name="Bruce D."/>
            <person name="Barry K."/>
            <person name="Pitluck S."/>
            <person name="Lowry S."/>
            <person name="Larimer F."/>
            <person name="Land M."/>
            <person name="Hauser L."/>
            <person name="Kyrpides N."/>
            <person name="Ivanova N."/>
            <person name="McMahon K.D."/>
            <person name="Hugenholtz P."/>
        </authorList>
    </citation>
    <scope>NUCLEOTIDE SEQUENCE</scope>
    <source>
        <strain evidence="2">UW-1</strain>
    </source>
</reference>
<feature type="transmembrane region" description="Helical" evidence="1">
    <location>
        <begin position="275"/>
        <end position="297"/>
    </location>
</feature>
<keyword evidence="1" id="KW-0472">Membrane</keyword>
<dbReference type="eggNOG" id="ENOG502ZABC">
    <property type="taxonomic scope" value="Bacteria"/>
</dbReference>
<dbReference type="AlphaFoldDB" id="C7RJH5"/>
<dbReference type="EMBL" id="CP001715">
    <property type="protein sequence ID" value="ACV33539.1"/>
    <property type="molecule type" value="Genomic_DNA"/>
</dbReference>
<reference evidence="2" key="2">
    <citation type="submission" date="2009-09" db="EMBL/GenBank/DDBJ databases">
        <title>Complete sequence of chromosome of Candidatus Accumulibacter phosphatis clade IIA str. UW-1.</title>
        <authorList>
            <consortium name="US DOE Joint Genome Institute"/>
            <person name="Martin H.G."/>
            <person name="Ivanova N."/>
            <person name="Kunin V."/>
            <person name="Warnecke F."/>
            <person name="Barry K."/>
            <person name="He S."/>
            <person name="Salamov A."/>
            <person name="Szeto E."/>
            <person name="Dalin E."/>
            <person name="Pangilinan J.L."/>
            <person name="Lapidus A."/>
            <person name="Lowry S."/>
            <person name="Kyrpides N.C."/>
            <person name="McMahon K.D."/>
            <person name="Hugenholtz P."/>
        </authorList>
    </citation>
    <scope>NUCLEOTIDE SEQUENCE [LARGE SCALE GENOMIC DNA]</scope>
    <source>
        <strain evidence="2">UW-1</strain>
    </source>
</reference>
<gene>
    <name evidence="2" type="ordered locus">CAP2UW1_0180</name>
</gene>
<accession>C7RJH5</accession>
<dbReference type="InterPro" id="IPR021296">
    <property type="entry name" value="DUF2868"/>
</dbReference>
<proteinExistence type="predicted"/>
<evidence type="ECO:0008006" key="3">
    <source>
        <dbReference type="Google" id="ProtNLM"/>
    </source>
</evidence>
<feature type="transmembrane region" description="Helical" evidence="1">
    <location>
        <begin position="194"/>
        <end position="212"/>
    </location>
</feature>
<dbReference type="HOGENOM" id="CLU_554124_0_0_4"/>
<dbReference type="KEGG" id="app:CAP2UW1_0180"/>
<keyword evidence="1" id="KW-0812">Transmembrane</keyword>
<evidence type="ECO:0000313" key="2">
    <source>
        <dbReference type="EMBL" id="ACV33539.1"/>
    </source>
</evidence>
<dbReference type="OrthoDB" id="4998316at2"/>
<dbReference type="Pfam" id="PF11067">
    <property type="entry name" value="DUF2868"/>
    <property type="match status" value="1"/>
</dbReference>